<evidence type="ECO:0000256" key="15">
    <source>
        <dbReference type="SAM" id="SignalP"/>
    </source>
</evidence>
<keyword evidence="3" id="KW-0560">Oxidoreductase</keyword>
<dbReference type="OMA" id="WEKQYKS"/>
<comment type="catalytic activity">
    <reaction evidence="12">
        <text>corticosterone + NAD(+) = 11-dehydrocorticosterone + NADH + H(+)</text>
        <dbReference type="Rhea" id="RHEA:42204"/>
        <dbReference type="ChEBI" id="CHEBI:15378"/>
        <dbReference type="ChEBI" id="CHEBI:16827"/>
        <dbReference type="ChEBI" id="CHEBI:57540"/>
        <dbReference type="ChEBI" id="CHEBI:57945"/>
        <dbReference type="ChEBI" id="CHEBI:78600"/>
    </reaction>
    <physiologicalReaction direction="left-to-right" evidence="12">
        <dbReference type="Rhea" id="RHEA:42205"/>
    </physiologicalReaction>
</comment>
<keyword evidence="4" id="KW-0443">Lipid metabolism</keyword>
<comment type="pathway">
    <text evidence="1">Steroid metabolism.</text>
</comment>
<dbReference type="OrthoDB" id="9876299at2759"/>
<evidence type="ECO:0000256" key="4">
    <source>
        <dbReference type="ARBA" id="ARBA00023098"/>
    </source>
</evidence>
<evidence type="ECO:0000256" key="11">
    <source>
        <dbReference type="ARBA" id="ARBA00048218"/>
    </source>
</evidence>
<keyword evidence="14" id="KW-1133">Transmembrane helix</keyword>
<dbReference type="InterPro" id="IPR020904">
    <property type="entry name" value="Sc_DH/Rdtase_CS"/>
</dbReference>
<evidence type="ECO:0000256" key="5">
    <source>
        <dbReference type="ARBA" id="ARBA00023221"/>
    </source>
</evidence>
<dbReference type="PRINTS" id="PR00080">
    <property type="entry name" value="SDRFAMILY"/>
</dbReference>
<organism evidence="16 17">
    <name type="scientific">Scyliorhinus torazame</name>
    <name type="common">Cloudy catshark</name>
    <name type="synonym">Catulus torazame</name>
    <dbReference type="NCBI Taxonomy" id="75743"/>
    <lineage>
        <taxon>Eukaryota</taxon>
        <taxon>Metazoa</taxon>
        <taxon>Chordata</taxon>
        <taxon>Craniata</taxon>
        <taxon>Vertebrata</taxon>
        <taxon>Chondrichthyes</taxon>
        <taxon>Elasmobranchii</taxon>
        <taxon>Galeomorphii</taxon>
        <taxon>Galeoidea</taxon>
        <taxon>Carcharhiniformes</taxon>
        <taxon>Scyliorhinidae</taxon>
        <taxon>Scyliorhinus</taxon>
    </lineage>
</organism>
<evidence type="ECO:0000256" key="10">
    <source>
        <dbReference type="ARBA" id="ARBA00047817"/>
    </source>
</evidence>
<keyword evidence="5" id="KW-0753">Steroid metabolism</keyword>
<evidence type="ECO:0000256" key="1">
    <source>
        <dbReference type="ARBA" id="ARBA00004854"/>
    </source>
</evidence>
<keyword evidence="14" id="KW-0472">Membrane</keyword>
<dbReference type="PROSITE" id="PS00061">
    <property type="entry name" value="ADH_SHORT"/>
    <property type="match status" value="1"/>
</dbReference>
<dbReference type="STRING" id="75743.A0A401NLK7"/>
<sequence length="330" mass="36488">MYLAALSGVLVFTAATCLLTFQTLSPPKLSVQGKSVLITGCDSGFGKTMAQHFDSLGFEVFATVLDKNGPGAKELLQVCSEHLTLIQMDLTKPEDIERALQITKEKLGEKGLWGLVNNAGMCFNISDAELSAMSNYRGCMEVNFFGAIAITKGFLPLIRRAKGRIVNVSSPVGEIPLPFFAAYGASKAALSLFTNILRLELSHWGVKVCTILPGCYKTAPSRNFEYWEQQVHHLIKSISSELLQDYGEEYMLETKDLFLKYMTTAAEDFSPVIESITDAILSTNPKPRYYAGKAIIVMYIFLCILPTSLSDFIFSRSFLLKKVLPKALQK</sequence>
<comment type="catalytic activity">
    <reaction evidence="10">
        <text>an 11beta-hydroxysteroid + NAD(+) = an 11-oxosteroid + NADH + H(+)</text>
        <dbReference type="Rhea" id="RHEA:53116"/>
        <dbReference type="ChEBI" id="CHEBI:15378"/>
        <dbReference type="ChEBI" id="CHEBI:35346"/>
        <dbReference type="ChEBI" id="CHEBI:47787"/>
        <dbReference type="ChEBI" id="CHEBI:57540"/>
        <dbReference type="ChEBI" id="CHEBI:57945"/>
    </reaction>
    <physiologicalReaction direction="left-to-right" evidence="10">
        <dbReference type="Rhea" id="RHEA:53117"/>
    </physiologicalReaction>
</comment>
<dbReference type="PANTHER" id="PTHR43313:SF2">
    <property type="entry name" value="11-BETA-HYDROXYSTEROID DEHYDROGENASE TYPE 2"/>
    <property type="match status" value="1"/>
</dbReference>
<evidence type="ECO:0000256" key="3">
    <source>
        <dbReference type="ARBA" id="ARBA00023002"/>
    </source>
</evidence>
<comment type="catalytic activity">
    <reaction evidence="11">
        <text>11beta,17beta-dihydroxyandrost-4-ene-3-one + NAD(+) = 17beta-hydroxyandrost-4-ene-3,11-dione + NADH + H(+)</text>
        <dbReference type="Rhea" id="RHEA:69368"/>
        <dbReference type="ChEBI" id="CHEBI:15378"/>
        <dbReference type="ChEBI" id="CHEBI:34133"/>
        <dbReference type="ChEBI" id="CHEBI:57540"/>
        <dbReference type="ChEBI" id="CHEBI:57945"/>
        <dbReference type="ChEBI" id="CHEBI:81481"/>
    </reaction>
    <physiologicalReaction direction="left-to-right" evidence="11">
        <dbReference type="Rhea" id="RHEA:69369"/>
    </physiologicalReaction>
</comment>
<evidence type="ECO:0000256" key="13">
    <source>
        <dbReference type="RuleBase" id="RU000363"/>
    </source>
</evidence>
<dbReference type="AlphaFoldDB" id="A0A401NLK7"/>
<keyword evidence="17" id="KW-1185">Reference proteome</keyword>
<dbReference type="Gene3D" id="3.40.50.720">
    <property type="entry name" value="NAD(P)-binding Rossmann-like Domain"/>
    <property type="match status" value="1"/>
</dbReference>
<dbReference type="CDD" id="cd09805">
    <property type="entry name" value="type2_17beta_HSD-like_SDR_c"/>
    <property type="match status" value="1"/>
</dbReference>
<protein>
    <recommendedName>
        <fullName evidence="6">11-beta-hydroxysteroid dehydrogenase type 2</fullName>
    </recommendedName>
    <alternativeName>
        <fullName evidence="7">Corticosteroid 11-beta-dehydrogenase isozyme 2</fullName>
    </alternativeName>
    <alternativeName>
        <fullName evidence="8">NAD-dependent 11-beta-hydroxysteroid dehydrogenase</fullName>
    </alternativeName>
</protein>
<reference evidence="16 17" key="1">
    <citation type="journal article" date="2018" name="Nat. Ecol. Evol.">
        <title>Shark genomes provide insights into elasmobranch evolution and the origin of vertebrates.</title>
        <authorList>
            <person name="Hara Y"/>
            <person name="Yamaguchi K"/>
            <person name="Onimaru K"/>
            <person name="Kadota M"/>
            <person name="Koyanagi M"/>
            <person name="Keeley SD"/>
            <person name="Tatsumi K"/>
            <person name="Tanaka K"/>
            <person name="Motone F"/>
            <person name="Kageyama Y"/>
            <person name="Nozu R"/>
            <person name="Adachi N"/>
            <person name="Nishimura O"/>
            <person name="Nakagawa R"/>
            <person name="Tanegashima C"/>
            <person name="Kiyatake I"/>
            <person name="Matsumoto R"/>
            <person name="Murakumo K"/>
            <person name="Nishida K"/>
            <person name="Terakita A"/>
            <person name="Kuratani S"/>
            <person name="Sato K"/>
            <person name="Hyodo S Kuraku.S."/>
        </authorList>
    </citation>
    <scope>NUCLEOTIDE SEQUENCE [LARGE SCALE GENOMIC DNA]</scope>
</reference>
<dbReference type="EMBL" id="BFAA01007694">
    <property type="protein sequence ID" value="GCB61740.1"/>
    <property type="molecule type" value="Genomic_DNA"/>
</dbReference>
<feature type="chain" id="PRO_5019020448" description="11-beta-hydroxysteroid dehydrogenase type 2" evidence="15">
    <location>
        <begin position="16"/>
        <end position="330"/>
    </location>
</feature>
<keyword evidence="15" id="KW-0732">Signal</keyword>
<dbReference type="GO" id="GO:0008211">
    <property type="term" value="P:glucocorticoid metabolic process"/>
    <property type="evidence" value="ECO:0007669"/>
    <property type="project" value="TreeGrafter"/>
</dbReference>
<comment type="catalytic activity">
    <reaction evidence="9">
        <text>11beta-hydroxyandrost-4-ene-3,17-dione + NAD(+) = androst-4-ene-3,11,17-trione + NADH + H(+)</text>
        <dbReference type="Rhea" id="RHEA:69408"/>
        <dbReference type="ChEBI" id="CHEBI:2495"/>
        <dbReference type="ChEBI" id="CHEBI:15378"/>
        <dbReference type="ChEBI" id="CHEBI:27967"/>
        <dbReference type="ChEBI" id="CHEBI:57540"/>
        <dbReference type="ChEBI" id="CHEBI:57945"/>
    </reaction>
    <physiologicalReaction direction="left-to-right" evidence="9">
        <dbReference type="Rhea" id="RHEA:69409"/>
    </physiologicalReaction>
</comment>
<dbReference type="FunFam" id="3.40.50.720:FF:000074">
    <property type="entry name" value="Retinol dehydrogenase type 1"/>
    <property type="match status" value="1"/>
</dbReference>
<evidence type="ECO:0000256" key="12">
    <source>
        <dbReference type="ARBA" id="ARBA00048774"/>
    </source>
</evidence>
<comment type="similarity">
    <text evidence="2 13">Belongs to the short-chain dehydrogenases/reductases (SDR) family.</text>
</comment>
<proteinExistence type="inferred from homology"/>
<evidence type="ECO:0000256" key="8">
    <source>
        <dbReference type="ARBA" id="ARBA00042028"/>
    </source>
</evidence>
<keyword evidence="14" id="KW-0812">Transmembrane</keyword>
<comment type="caution">
    <text evidence="16">The sequence shown here is derived from an EMBL/GenBank/DDBJ whole genome shotgun (WGS) entry which is preliminary data.</text>
</comment>
<evidence type="ECO:0000256" key="14">
    <source>
        <dbReference type="SAM" id="Phobius"/>
    </source>
</evidence>
<evidence type="ECO:0000256" key="2">
    <source>
        <dbReference type="ARBA" id="ARBA00006484"/>
    </source>
</evidence>
<name>A0A401NLK7_SCYTO</name>
<evidence type="ECO:0000256" key="6">
    <source>
        <dbReference type="ARBA" id="ARBA00040320"/>
    </source>
</evidence>
<evidence type="ECO:0000256" key="7">
    <source>
        <dbReference type="ARBA" id="ARBA00041540"/>
    </source>
</evidence>
<accession>A0A401NLK7</accession>
<dbReference type="GO" id="GO:0070523">
    <property type="term" value="F:11-beta-hydroxysteroid dehydrogenase (NAD+) activity"/>
    <property type="evidence" value="ECO:0007669"/>
    <property type="project" value="TreeGrafter"/>
</dbReference>
<feature type="transmembrane region" description="Helical" evidence="14">
    <location>
        <begin position="294"/>
        <end position="314"/>
    </location>
</feature>
<feature type="signal peptide" evidence="15">
    <location>
        <begin position="1"/>
        <end position="15"/>
    </location>
</feature>
<dbReference type="PANTHER" id="PTHR43313">
    <property type="entry name" value="SHORT-CHAIN DEHYDROGENASE/REDUCTASE FAMILY 9C"/>
    <property type="match status" value="1"/>
</dbReference>
<dbReference type="Proteomes" id="UP000288216">
    <property type="component" value="Unassembled WGS sequence"/>
</dbReference>
<gene>
    <name evidence="16" type="ORF">scyTo_0014378</name>
</gene>
<dbReference type="Pfam" id="PF00106">
    <property type="entry name" value="adh_short"/>
    <property type="match status" value="1"/>
</dbReference>
<dbReference type="InterPro" id="IPR002347">
    <property type="entry name" value="SDR_fam"/>
</dbReference>
<evidence type="ECO:0000313" key="17">
    <source>
        <dbReference type="Proteomes" id="UP000288216"/>
    </source>
</evidence>
<dbReference type="SUPFAM" id="SSF51735">
    <property type="entry name" value="NAD(P)-binding Rossmann-fold domains"/>
    <property type="match status" value="1"/>
</dbReference>
<evidence type="ECO:0000256" key="9">
    <source>
        <dbReference type="ARBA" id="ARBA00047650"/>
    </source>
</evidence>
<evidence type="ECO:0000313" key="16">
    <source>
        <dbReference type="EMBL" id="GCB61740.1"/>
    </source>
</evidence>
<dbReference type="PRINTS" id="PR00081">
    <property type="entry name" value="GDHRDH"/>
</dbReference>
<dbReference type="InterPro" id="IPR036291">
    <property type="entry name" value="NAD(P)-bd_dom_sf"/>
</dbReference>